<dbReference type="Proteomes" id="UP000552836">
    <property type="component" value="Unassembled WGS sequence"/>
</dbReference>
<keyword evidence="3" id="KW-0645">Protease</keyword>
<dbReference type="Proteomes" id="UP000648663">
    <property type="component" value="Unassembled WGS sequence"/>
</dbReference>
<reference evidence="3 4" key="3">
    <citation type="submission" date="2020-02" db="EMBL/GenBank/DDBJ databases">
        <title>Sequencing the genomes of 1000 actinobacteria strains.</title>
        <authorList>
            <person name="Klenk H.-P."/>
        </authorList>
    </citation>
    <scope>NUCLEOTIDE SEQUENCE [LARGE SCALE GENOMIC DNA]</scope>
    <source>
        <strain evidence="3 4">DSM 45201</strain>
    </source>
</reference>
<keyword evidence="3" id="KW-0121">Carboxypeptidase</keyword>
<reference evidence="2" key="1">
    <citation type="journal article" date="2014" name="Int. J. Syst. Evol. Microbiol.">
        <title>Complete genome of a new Firmicutes species belonging to the dominant human colonic microbiota ('Ruminococcus bicirculans') reveals two chromosomes and a selective capacity to utilize plant glucans.</title>
        <authorList>
            <consortium name="NISC Comparative Sequencing Program"/>
            <person name="Wegmann U."/>
            <person name="Louis P."/>
            <person name="Goesmann A."/>
            <person name="Henrissat B."/>
            <person name="Duncan S.H."/>
            <person name="Flint H.J."/>
        </authorList>
    </citation>
    <scope>NUCLEOTIDE SEQUENCE</scope>
    <source>
        <strain evidence="2">CGMCC 4.5581</strain>
    </source>
</reference>
<reference evidence="5" key="2">
    <citation type="journal article" date="2019" name="Int. J. Syst. Evol. Microbiol.">
        <title>The Global Catalogue of Microorganisms (GCM) 10K type strain sequencing project: providing services to taxonomists for standard genome sequencing and annotation.</title>
        <authorList>
            <consortium name="The Broad Institute Genomics Platform"/>
            <consortium name="The Broad Institute Genome Sequencing Center for Infectious Disease"/>
            <person name="Wu L."/>
            <person name="Ma J."/>
        </authorList>
    </citation>
    <scope>NUCLEOTIDE SEQUENCE [LARGE SCALE GENOMIC DNA]</scope>
    <source>
        <strain evidence="5">CGMCC 4.5581</strain>
    </source>
</reference>
<sequence length="118" mass="12576">MLAGGVLLLETSEELLPARDVGSIVRSLGERGVLGAVAAVLLARPPVSDLTRRPAPAERARLRAEQRDVVVELVARYNPEAVLCVGVPFGHTRPQWVLPHGGTVTVDGVAQRVHAQYG</sequence>
<evidence type="ECO:0000313" key="5">
    <source>
        <dbReference type="Proteomes" id="UP000648663"/>
    </source>
</evidence>
<accession>A0A846LL22</accession>
<dbReference type="SUPFAM" id="SSF141986">
    <property type="entry name" value="LD-carboxypeptidase A C-terminal domain-like"/>
    <property type="match status" value="1"/>
</dbReference>
<dbReference type="EMBL" id="JAAMPA010000001">
    <property type="protein sequence ID" value="NIH68071.1"/>
    <property type="molecule type" value="Genomic_DNA"/>
</dbReference>
<comment type="caution">
    <text evidence="3">The sequence shown here is derived from an EMBL/GenBank/DDBJ whole genome shotgun (WGS) entry which is preliminary data.</text>
</comment>
<proteinExistence type="predicted"/>
<dbReference type="Pfam" id="PF17676">
    <property type="entry name" value="Peptidase_S66C"/>
    <property type="match status" value="1"/>
</dbReference>
<gene>
    <name evidence="3" type="ORF">FB380_002517</name>
    <name evidence="2" type="ORF">GCM10011589_40980</name>
</gene>
<protein>
    <submittedName>
        <fullName evidence="3">Muramoyltetrapeptide carboxypeptidase LdcA involved in peptidoglycan recycling</fullName>
    </submittedName>
</protein>
<dbReference type="InterPro" id="IPR027461">
    <property type="entry name" value="Carboxypeptidase_A_C_sf"/>
</dbReference>
<evidence type="ECO:0000313" key="4">
    <source>
        <dbReference type="Proteomes" id="UP000552836"/>
    </source>
</evidence>
<dbReference type="AlphaFoldDB" id="A0A846LL22"/>
<keyword evidence="5" id="KW-1185">Reference proteome</keyword>
<evidence type="ECO:0000313" key="2">
    <source>
        <dbReference type="EMBL" id="GGL80528.1"/>
    </source>
</evidence>
<dbReference type="GO" id="GO:0004180">
    <property type="term" value="F:carboxypeptidase activity"/>
    <property type="evidence" value="ECO:0007669"/>
    <property type="project" value="UniProtKB-KW"/>
</dbReference>
<name>A0A846LL22_9ACTN</name>
<dbReference type="EMBL" id="BMMI01000008">
    <property type="protein sequence ID" value="GGL80528.1"/>
    <property type="molecule type" value="Genomic_DNA"/>
</dbReference>
<keyword evidence="3" id="KW-0378">Hydrolase</keyword>
<reference evidence="2" key="4">
    <citation type="submission" date="2024-05" db="EMBL/GenBank/DDBJ databases">
        <authorList>
            <person name="Sun Q."/>
            <person name="Zhou Y."/>
        </authorList>
    </citation>
    <scope>NUCLEOTIDE SEQUENCE</scope>
    <source>
        <strain evidence="2">CGMCC 4.5581</strain>
    </source>
</reference>
<dbReference type="InterPro" id="IPR040921">
    <property type="entry name" value="Peptidase_S66C"/>
</dbReference>
<organism evidence="3 4">
    <name type="scientific">Modestobacter marinus</name>
    <dbReference type="NCBI Taxonomy" id="477641"/>
    <lineage>
        <taxon>Bacteria</taxon>
        <taxon>Bacillati</taxon>
        <taxon>Actinomycetota</taxon>
        <taxon>Actinomycetes</taxon>
        <taxon>Geodermatophilales</taxon>
        <taxon>Geodermatophilaceae</taxon>
        <taxon>Modestobacter</taxon>
    </lineage>
</organism>
<feature type="domain" description="LD-carboxypeptidase C-terminal" evidence="1">
    <location>
        <begin position="3"/>
        <end position="106"/>
    </location>
</feature>
<evidence type="ECO:0000259" key="1">
    <source>
        <dbReference type="Pfam" id="PF17676"/>
    </source>
</evidence>
<dbReference type="RefSeq" id="WP_208382832.1">
    <property type="nucleotide sequence ID" value="NZ_BAABJU010000005.1"/>
</dbReference>
<dbReference type="Gene3D" id="3.50.30.60">
    <property type="entry name" value="LD-carboxypeptidase A C-terminal domain-like"/>
    <property type="match status" value="1"/>
</dbReference>
<evidence type="ECO:0000313" key="3">
    <source>
        <dbReference type="EMBL" id="NIH68071.1"/>
    </source>
</evidence>